<protein>
    <submittedName>
        <fullName evidence="1">Uncharacterized protein</fullName>
    </submittedName>
</protein>
<proteinExistence type="predicted"/>
<dbReference type="AlphaFoldDB" id="A0A0F9FII5"/>
<evidence type="ECO:0000313" key="1">
    <source>
        <dbReference type="EMBL" id="KKL86093.1"/>
    </source>
</evidence>
<name>A0A0F9FII5_9ZZZZ</name>
<sequence>MPNQSALVPTPTLVQCDYEVNRGPYSWCDLSDNPCFRHEENGTACQEWNELQEEGE</sequence>
<gene>
    <name evidence="1" type="ORF">LCGC14_1948170</name>
</gene>
<organism evidence="1">
    <name type="scientific">marine sediment metagenome</name>
    <dbReference type="NCBI Taxonomy" id="412755"/>
    <lineage>
        <taxon>unclassified sequences</taxon>
        <taxon>metagenomes</taxon>
        <taxon>ecological metagenomes</taxon>
    </lineage>
</organism>
<reference evidence="1" key="1">
    <citation type="journal article" date="2015" name="Nature">
        <title>Complex archaea that bridge the gap between prokaryotes and eukaryotes.</title>
        <authorList>
            <person name="Spang A."/>
            <person name="Saw J.H."/>
            <person name="Jorgensen S.L."/>
            <person name="Zaremba-Niedzwiedzka K."/>
            <person name="Martijn J."/>
            <person name="Lind A.E."/>
            <person name="van Eijk R."/>
            <person name="Schleper C."/>
            <person name="Guy L."/>
            <person name="Ettema T.J."/>
        </authorList>
    </citation>
    <scope>NUCLEOTIDE SEQUENCE</scope>
</reference>
<dbReference type="EMBL" id="LAZR01021216">
    <property type="protein sequence ID" value="KKL86093.1"/>
    <property type="molecule type" value="Genomic_DNA"/>
</dbReference>
<accession>A0A0F9FII5</accession>
<comment type="caution">
    <text evidence="1">The sequence shown here is derived from an EMBL/GenBank/DDBJ whole genome shotgun (WGS) entry which is preliminary data.</text>
</comment>